<protein>
    <submittedName>
        <fullName evidence="1">Uncharacterized protein</fullName>
    </submittedName>
</protein>
<evidence type="ECO:0000313" key="1">
    <source>
        <dbReference type="EMBL" id="VAW25831.1"/>
    </source>
</evidence>
<accession>A0A3B0U4A0</accession>
<feature type="non-terminal residue" evidence="1">
    <location>
        <position position="1"/>
    </location>
</feature>
<dbReference type="EMBL" id="UOER01000512">
    <property type="protein sequence ID" value="VAW25831.1"/>
    <property type="molecule type" value="Genomic_DNA"/>
</dbReference>
<organism evidence="1">
    <name type="scientific">hydrothermal vent metagenome</name>
    <dbReference type="NCBI Taxonomy" id="652676"/>
    <lineage>
        <taxon>unclassified sequences</taxon>
        <taxon>metagenomes</taxon>
        <taxon>ecological metagenomes</taxon>
    </lineage>
</organism>
<proteinExistence type="predicted"/>
<gene>
    <name evidence="1" type="ORF">MNBD_BACTEROID04-1473</name>
</gene>
<dbReference type="AlphaFoldDB" id="A0A3B0U4A0"/>
<sequence length="403" mass="44292">TVAGVLKDGTNASNPVNITFVTGYNGAVGPPIQIADYWIYKYVNDLYDDYSKWVQIGSTGTLKAGEGFLMKGTGAASDQNYVFVGKPNNGTITLTVNDNNDYLVGNPYPSALDANQFIADNSGSITGTLYFWEHYGGDTHNLKDYQAGYGAYNLSGGVATTADPDVDQTAPTSPKTPGRYVAVGQGFFVQGNTTAGAKSIVFNNGQRAFQTEDVTNSIFMKTAKPTKTISKITATSDTRQKFRIGFSVGGNGHRQLLLTIDDRATDGVDWGFDGEIYNLLSSDMYWKIDDKKYAIQATNKFSLDKEIPLGIQLKEDGTVNINVDRLENVAEDTSIYIKDNFTGETYEITKKPFEINLEAGEYLDRFVLAFQPRLKTLEEIALEEGIHIFMNNTISELQIKKIV</sequence>
<name>A0A3B0U4A0_9ZZZZ</name>
<reference evidence="1" key="1">
    <citation type="submission" date="2018-06" db="EMBL/GenBank/DDBJ databases">
        <authorList>
            <person name="Zhirakovskaya E."/>
        </authorList>
    </citation>
    <scope>NUCLEOTIDE SEQUENCE</scope>
</reference>
<feature type="non-terminal residue" evidence="1">
    <location>
        <position position="403"/>
    </location>
</feature>